<reference evidence="1" key="1">
    <citation type="submission" date="2022-02" db="EMBL/GenBank/DDBJ databases">
        <authorList>
            <person name="Giguere J D."/>
        </authorList>
    </citation>
    <scope>NUCLEOTIDE SEQUENCE</scope>
    <source>
        <strain evidence="1">CCAP 1055/1</strain>
    </source>
</reference>
<gene>
    <name evidence="1" type="ORF">PTTT1_LOCUS8462</name>
</gene>
<dbReference type="AlphaFoldDB" id="A0A8J9X3T7"/>
<organism evidence="1">
    <name type="scientific">Phaeodactylum tricornutum</name>
    <name type="common">Diatom</name>
    <dbReference type="NCBI Taxonomy" id="2850"/>
    <lineage>
        <taxon>Eukaryota</taxon>
        <taxon>Sar</taxon>
        <taxon>Stramenopiles</taxon>
        <taxon>Ochrophyta</taxon>
        <taxon>Bacillariophyta</taxon>
        <taxon>Bacillariophyceae</taxon>
        <taxon>Bacillariophycidae</taxon>
        <taxon>Naviculales</taxon>
        <taxon>Phaeodactylaceae</taxon>
        <taxon>Phaeodactylum</taxon>
    </lineage>
</organism>
<dbReference type="Proteomes" id="UP000836788">
    <property type="component" value="Chromosome 11"/>
</dbReference>
<dbReference type="EMBL" id="OU594952">
    <property type="protein sequence ID" value="CAG9278930.1"/>
    <property type="molecule type" value="Genomic_DNA"/>
</dbReference>
<dbReference type="Gene3D" id="3.20.170.20">
    <property type="entry name" value="Protein of unknown function DUF952"/>
    <property type="match status" value="1"/>
</dbReference>
<name>A0A8J9X3T7_PHATR</name>
<accession>A0A8J9X3T7</accession>
<sequence length="186" mass="20466">MGWYHSMIAEGHDAYGNDTGAACSIEGVCPSASLPVDNQATVVYHMAQKSLWDAARKQGKVYYPPTFEESGRITRASVNPDALLKIANIAYQKEKGEWVCLALDPKALAKEGIVTRIEECDEKGGIGESCRQLHGGIPTSTLGNIMKRVYNMERSKEGSFISIPGLIDDKEASDVARRMEILRRFV</sequence>
<protein>
    <submittedName>
        <fullName evidence="1">Uncharacterized protein</fullName>
    </submittedName>
</protein>
<proteinExistence type="predicted"/>
<evidence type="ECO:0000313" key="1">
    <source>
        <dbReference type="EMBL" id="CAG9278930.1"/>
    </source>
</evidence>